<dbReference type="Proteomes" id="UP000594001">
    <property type="component" value="Chromosome"/>
</dbReference>
<dbReference type="AlphaFoldDB" id="A0A7L9RSA5"/>
<dbReference type="InterPro" id="IPR058163">
    <property type="entry name" value="LysR-type_TF_proteobact-type"/>
</dbReference>
<dbReference type="EMBL" id="CP054719">
    <property type="protein sequence ID" value="QOL19493.1"/>
    <property type="molecule type" value="Genomic_DNA"/>
</dbReference>
<proteinExistence type="inferred from homology"/>
<feature type="domain" description="HTH lysR-type" evidence="5">
    <location>
        <begin position="11"/>
        <end position="68"/>
    </location>
</feature>
<keyword evidence="2" id="KW-0805">Transcription regulation</keyword>
<dbReference type="Pfam" id="PF00126">
    <property type="entry name" value="HTH_1"/>
    <property type="match status" value="1"/>
</dbReference>
<dbReference type="Gene3D" id="3.40.190.290">
    <property type="match status" value="1"/>
</dbReference>
<dbReference type="CDD" id="cd08422">
    <property type="entry name" value="PBP2_CrgA_like"/>
    <property type="match status" value="1"/>
</dbReference>
<dbReference type="PRINTS" id="PR00039">
    <property type="entry name" value="HTHLYSR"/>
</dbReference>
<dbReference type="RefSeq" id="WP_350332246.1">
    <property type="nucleotide sequence ID" value="NZ_CP054719.1"/>
</dbReference>
<dbReference type="PROSITE" id="PS50931">
    <property type="entry name" value="HTH_LYSR"/>
    <property type="match status" value="1"/>
</dbReference>
<dbReference type="InterPro" id="IPR036388">
    <property type="entry name" value="WH-like_DNA-bd_sf"/>
</dbReference>
<organism evidence="6 7">
    <name type="scientific">Candidatus Bodocaedibacter vickermanii</name>
    <dbReference type="NCBI Taxonomy" id="2741701"/>
    <lineage>
        <taxon>Bacteria</taxon>
        <taxon>Pseudomonadati</taxon>
        <taxon>Pseudomonadota</taxon>
        <taxon>Alphaproteobacteria</taxon>
        <taxon>Holosporales</taxon>
        <taxon>Candidatus Paracaedibacteraceae</taxon>
        <taxon>Candidatus Bodocaedibacter</taxon>
    </lineage>
</organism>
<comment type="similarity">
    <text evidence="1">Belongs to the LysR transcriptional regulatory family.</text>
</comment>
<gene>
    <name evidence="6" type="primary">gcvA</name>
    <name evidence="6" type="ORF">CPBP_00249</name>
</gene>
<evidence type="ECO:0000256" key="2">
    <source>
        <dbReference type="ARBA" id="ARBA00023015"/>
    </source>
</evidence>
<name>A0A7L9RSA5_9PROT</name>
<dbReference type="FunFam" id="1.10.10.10:FF:000001">
    <property type="entry name" value="LysR family transcriptional regulator"/>
    <property type="match status" value="1"/>
</dbReference>
<evidence type="ECO:0000256" key="1">
    <source>
        <dbReference type="ARBA" id="ARBA00009437"/>
    </source>
</evidence>
<keyword evidence="3" id="KW-0238">DNA-binding</keyword>
<dbReference type="InterPro" id="IPR000847">
    <property type="entry name" value="LysR_HTH_N"/>
</dbReference>
<dbReference type="InterPro" id="IPR036390">
    <property type="entry name" value="WH_DNA-bd_sf"/>
</dbReference>
<dbReference type="InterPro" id="IPR005119">
    <property type="entry name" value="LysR_subst-bd"/>
</dbReference>
<evidence type="ECO:0000256" key="4">
    <source>
        <dbReference type="ARBA" id="ARBA00023163"/>
    </source>
</evidence>
<sequence>MVDIRLLSTKVDWDKLRIFNHVAWSGSLTKASEKLALSQSAVSRQISALESMMGCRLFRRHPRGLMLTEQGDILFETTQEIFGRISNTLSILKDTKDMAAGHLRLATTQTFSNFWLAPRIHKFLSQYPEVRITQIISDDDTNLLQEGADLAIKPMPSAQLRMIQRPLMTFSRGIYASETYLEKNGEPHKLEELNHHKLIVFGEDANSLDNTNILLYLGLTEDSPRRVPYFSVNSNLAIATAVASHVGIAMLDEYIAADYPFLRRILPSVKLPDITYYLVYPEELRRSKKIAALRDFIMENV</sequence>
<protein>
    <submittedName>
        <fullName evidence="6">Glycine cleavage system transcriptional activator</fullName>
    </submittedName>
</protein>
<keyword evidence="7" id="KW-1185">Reference proteome</keyword>
<evidence type="ECO:0000259" key="5">
    <source>
        <dbReference type="PROSITE" id="PS50931"/>
    </source>
</evidence>
<evidence type="ECO:0000256" key="3">
    <source>
        <dbReference type="ARBA" id="ARBA00023125"/>
    </source>
</evidence>
<reference evidence="6 7" key="1">
    <citation type="submission" date="2020-06" db="EMBL/GenBank/DDBJ databases">
        <title>The endosymbiont of the kinetoplastid Bodo saltans is a Paracaedibacter-like alpha-proteobacterium possessing a putative toxin-antitoxin system.</title>
        <authorList>
            <person name="Midha S."/>
            <person name="Rigden D.J."/>
            <person name="Siozios S."/>
            <person name="Hurst G.D.D."/>
            <person name="Jackson A.P."/>
        </authorList>
    </citation>
    <scope>NUCLEOTIDE SEQUENCE [LARGE SCALE GENOMIC DNA]</scope>
    <source>
        <strain evidence="6">Lake Konstanz</strain>
    </source>
</reference>
<evidence type="ECO:0000313" key="7">
    <source>
        <dbReference type="Proteomes" id="UP000594001"/>
    </source>
</evidence>
<dbReference type="SUPFAM" id="SSF46785">
    <property type="entry name" value="Winged helix' DNA-binding domain"/>
    <property type="match status" value="1"/>
</dbReference>
<dbReference type="GO" id="GO:0043565">
    <property type="term" value="F:sequence-specific DNA binding"/>
    <property type="evidence" value="ECO:0007669"/>
    <property type="project" value="TreeGrafter"/>
</dbReference>
<dbReference type="Pfam" id="PF03466">
    <property type="entry name" value="LysR_substrate"/>
    <property type="match status" value="1"/>
</dbReference>
<dbReference type="PANTHER" id="PTHR30537">
    <property type="entry name" value="HTH-TYPE TRANSCRIPTIONAL REGULATOR"/>
    <property type="match status" value="1"/>
</dbReference>
<evidence type="ECO:0000313" key="6">
    <source>
        <dbReference type="EMBL" id="QOL19493.1"/>
    </source>
</evidence>
<dbReference type="PANTHER" id="PTHR30537:SF20">
    <property type="entry name" value="TRANSCRIPTIONAL REGULATORY PROTEIN"/>
    <property type="match status" value="1"/>
</dbReference>
<dbReference type="KEGG" id="pbal:CPBP_00249"/>
<dbReference type="GO" id="GO:0003700">
    <property type="term" value="F:DNA-binding transcription factor activity"/>
    <property type="evidence" value="ECO:0007669"/>
    <property type="project" value="InterPro"/>
</dbReference>
<dbReference type="GO" id="GO:0006351">
    <property type="term" value="P:DNA-templated transcription"/>
    <property type="evidence" value="ECO:0007669"/>
    <property type="project" value="TreeGrafter"/>
</dbReference>
<dbReference type="SUPFAM" id="SSF53850">
    <property type="entry name" value="Periplasmic binding protein-like II"/>
    <property type="match status" value="1"/>
</dbReference>
<keyword evidence="4" id="KW-0804">Transcription</keyword>
<accession>A0A7L9RSA5</accession>
<dbReference type="Gene3D" id="1.10.10.10">
    <property type="entry name" value="Winged helix-like DNA-binding domain superfamily/Winged helix DNA-binding domain"/>
    <property type="match status" value="1"/>
</dbReference>